<feature type="signal peptide" evidence="2">
    <location>
        <begin position="1"/>
        <end position="18"/>
    </location>
</feature>
<gene>
    <name evidence="4" type="ORF">CS062_04725</name>
</gene>
<dbReference type="Proteomes" id="UP000231501">
    <property type="component" value="Unassembled WGS sequence"/>
</dbReference>
<dbReference type="EMBL" id="PEOG01000010">
    <property type="protein sequence ID" value="PIM54444.1"/>
    <property type="molecule type" value="Genomic_DNA"/>
</dbReference>
<evidence type="ECO:0000256" key="2">
    <source>
        <dbReference type="SAM" id="SignalP"/>
    </source>
</evidence>
<dbReference type="RefSeq" id="WP_099860301.1">
    <property type="nucleotide sequence ID" value="NZ_PEOG01000010.1"/>
</dbReference>
<name>A0A2G9CFN6_9BURK</name>
<evidence type="ECO:0000313" key="4">
    <source>
        <dbReference type="EMBL" id="PIM54444.1"/>
    </source>
</evidence>
<accession>A0A2G9CFN6</accession>
<proteinExistence type="inferred from homology"/>
<dbReference type="SUPFAM" id="SSF49899">
    <property type="entry name" value="Concanavalin A-like lectins/glucanases"/>
    <property type="match status" value="1"/>
</dbReference>
<dbReference type="GO" id="GO:0005975">
    <property type="term" value="P:carbohydrate metabolic process"/>
    <property type="evidence" value="ECO:0007669"/>
    <property type="project" value="InterPro"/>
</dbReference>
<organism evidence="4 5">
    <name type="scientific">Roseateles chitinivorans</name>
    <dbReference type="NCBI Taxonomy" id="2917965"/>
    <lineage>
        <taxon>Bacteria</taxon>
        <taxon>Pseudomonadati</taxon>
        <taxon>Pseudomonadota</taxon>
        <taxon>Betaproteobacteria</taxon>
        <taxon>Burkholderiales</taxon>
        <taxon>Sphaerotilaceae</taxon>
        <taxon>Roseateles</taxon>
    </lineage>
</organism>
<dbReference type="InterPro" id="IPR000757">
    <property type="entry name" value="Beta-glucanase-like"/>
</dbReference>
<dbReference type="Gene3D" id="2.60.120.200">
    <property type="match status" value="1"/>
</dbReference>
<evidence type="ECO:0000256" key="1">
    <source>
        <dbReference type="ARBA" id="ARBA00006865"/>
    </source>
</evidence>
<dbReference type="PROSITE" id="PS51762">
    <property type="entry name" value="GH16_2"/>
    <property type="match status" value="1"/>
</dbReference>
<feature type="chain" id="PRO_5013822698" evidence="2">
    <location>
        <begin position="19"/>
        <end position="300"/>
    </location>
</feature>
<evidence type="ECO:0000259" key="3">
    <source>
        <dbReference type="PROSITE" id="PS51762"/>
    </source>
</evidence>
<comment type="caution">
    <text evidence="4">The sequence shown here is derived from an EMBL/GenBank/DDBJ whole genome shotgun (WGS) entry which is preliminary data.</text>
</comment>
<feature type="domain" description="GH16" evidence="3">
    <location>
        <begin position="2"/>
        <end position="264"/>
    </location>
</feature>
<keyword evidence="5" id="KW-1185">Reference proteome</keyword>
<dbReference type="CDD" id="cd00413">
    <property type="entry name" value="Glyco_hydrolase_16"/>
    <property type="match status" value="1"/>
</dbReference>
<comment type="similarity">
    <text evidence="1">Belongs to the glycosyl hydrolase 16 family.</text>
</comment>
<keyword evidence="2" id="KW-0732">Signal</keyword>
<dbReference type="GO" id="GO:0004553">
    <property type="term" value="F:hydrolase activity, hydrolyzing O-glycosyl compounds"/>
    <property type="evidence" value="ECO:0007669"/>
    <property type="project" value="InterPro"/>
</dbReference>
<sequence>MKTWFAATLVVAAMSAHAGQEPAFFFDDFSYADTAALFKQGWTARSAPGHPGLPGARWAPEALSLVDGQLRLRGTTDGTGPGTTQVQVCHQRKYLAGTYAARLRFSDQPVSGADGDPVIQTFYAVSPLKHDFDPEFSELDWEYLPNGGWGSDKTRIYGITWQTVRLEPWLAFNQQHEEFGPLGERGRDWHTLVMQVADGRTYWFIDGRKVDEHGGRNYPVVPMSINFNLWFSPGGPLPTGDAGGPPRVYEQDVDWVFHAKDAVLSPAQVEAQVKRWRAGGIARLDQVPPATPALESRCDF</sequence>
<evidence type="ECO:0000313" key="5">
    <source>
        <dbReference type="Proteomes" id="UP000231501"/>
    </source>
</evidence>
<keyword evidence="4" id="KW-0378">Hydrolase</keyword>
<dbReference type="InterPro" id="IPR013320">
    <property type="entry name" value="ConA-like_dom_sf"/>
</dbReference>
<dbReference type="AlphaFoldDB" id="A0A2G9CFN6"/>
<dbReference type="OrthoDB" id="3404894at2"/>
<protein>
    <submittedName>
        <fullName evidence="4">Hydrolase</fullName>
    </submittedName>
</protein>
<reference evidence="4 5" key="1">
    <citation type="submission" date="2017-11" db="EMBL/GenBank/DDBJ databases">
        <title>Draft genome sequence of Mitsuaria sp. HWN-4.</title>
        <authorList>
            <person name="Gundlapally S.R."/>
        </authorList>
    </citation>
    <scope>NUCLEOTIDE SEQUENCE [LARGE SCALE GENOMIC DNA]</scope>
    <source>
        <strain evidence="4 5">HWN-4</strain>
    </source>
</reference>